<comment type="caution">
    <text evidence="3">The sequence shown here is derived from an EMBL/GenBank/DDBJ whole genome shotgun (WGS) entry which is preliminary data.</text>
</comment>
<dbReference type="PANTHER" id="PTHR42949">
    <property type="entry name" value="ANAEROBIC GLYCEROL-3-PHOSPHATE DEHYDROGENASE SUBUNIT B"/>
    <property type="match status" value="1"/>
</dbReference>
<evidence type="ECO:0000259" key="2">
    <source>
        <dbReference type="Pfam" id="PF07992"/>
    </source>
</evidence>
<feature type="domain" description="FAD/NAD(P)-binding" evidence="2">
    <location>
        <begin position="235"/>
        <end position="343"/>
    </location>
</feature>
<proteinExistence type="predicted"/>
<dbReference type="PANTHER" id="PTHR42949:SF3">
    <property type="entry name" value="ANAEROBIC GLYCEROL-3-PHOSPHATE DEHYDROGENASE SUBUNIT B"/>
    <property type="match status" value="1"/>
</dbReference>
<evidence type="ECO:0000313" key="3">
    <source>
        <dbReference type="EMBL" id="RHW29597.1"/>
    </source>
</evidence>
<sequence>MLMKYDLVVIGAGPAGMGAAIIAASHGARVALVDENPVPGGKLRGQIYKEPKSGWWIGEKIARNMENKIKQLGVPCFLECEVWGIYPKWKVMLNNGEQLESDFVLIATGAAEKAIPIPGWTKPGVMAIGAAQVLANIQRVKPGNRVAIIGLDVLSLTIAYDLKMAGVDVVGIYLPPLNAFSSDKSNPLKMIAYLSSLSHLAPNPMLKLLGKIGQKESVQKLGVNYYPPFGMRVWGIPLHLRKAVVEITGNDIVEEIEIATVDRNGQLGRKQEKRISVDCVCISGGLLPLVELASAAGCECVHIEELGGLIPLYNDQLETTQSGVFVAGNSTGIEGAKVAMAQGELVGTVISDQIGLVKDGPELIKKAKEKVSLERKNAVIKFHPGLENGREKLERLSRISEVNHY</sequence>
<accession>A0A417YAR2</accession>
<dbReference type="OrthoDB" id="9776839at2"/>
<dbReference type="GO" id="GO:0016491">
    <property type="term" value="F:oxidoreductase activity"/>
    <property type="evidence" value="ECO:0007669"/>
    <property type="project" value="UniProtKB-KW"/>
</dbReference>
<dbReference type="InterPro" id="IPR036188">
    <property type="entry name" value="FAD/NAD-bd_sf"/>
</dbReference>
<dbReference type="Pfam" id="PF07992">
    <property type="entry name" value="Pyr_redox_2"/>
    <property type="match status" value="2"/>
</dbReference>
<dbReference type="EMBL" id="QWEH01000022">
    <property type="protein sequence ID" value="RHW29597.1"/>
    <property type="molecule type" value="Genomic_DNA"/>
</dbReference>
<dbReference type="SUPFAM" id="SSF51905">
    <property type="entry name" value="FAD/NAD(P)-binding domain"/>
    <property type="match status" value="1"/>
</dbReference>
<dbReference type="Proteomes" id="UP000285456">
    <property type="component" value="Unassembled WGS sequence"/>
</dbReference>
<evidence type="ECO:0000313" key="4">
    <source>
        <dbReference type="Proteomes" id="UP000285456"/>
    </source>
</evidence>
<reference evidence="3 4" key="1">
    <citation type="journal article" date="2007" name="Int. J. Syst. Evol. Microbiol.">
        <title>Oceanobacillus profundus sp. nov., isolated from a deep-sea sediment core.</title>
        <authorList>
            <person name="Kim Y.G."/>
            <person name="Choi D.H."/>
            <person name="Hyun S."/>
            <person name="Cho B.C."/>
        </authorList>
    </citation>
    <scope>NUCLEOTIDE SEQUENCE [LARGE SCALE GENOMIC DNA]</scope>
    <source>
        <strain evidence="3 4">DSM 18246</strain>
    </source>
</reference>
<dbReference type="PRINTS" id="PR00411">
    <property type="entry name" value="PNDRDTASEI"/>
</dbReference>
<protein>
    <submittedName>
        <fullName evidence="3">FAD-dependent oxidoreductase</fullName>
    </submittedName>
</protein>
<feature type="domain" description="FAD/NAD(P)-binding" evidence="2">
    <location>
        <begin position="5"/>
        <end position="172"/>
    </location>
</feature>
<dbReference type="InterPro" id="IPR023753">
    <property type="entry name" value="FAD/NAD-binding_dom"/>
</dbReference>
<dbReference type="Gene3D" id="3.50.50.60">
    <property type="entry name" value="FAD/NAD(P)-binding domain"/>
    <property type="match status" value="2"/>
</dbReference>
<gene>
    <name evidence="3" type="ORF">D1B32_21060</name>
</gene>
<evidence type="ECO:0000256" key="1">
    <source>
        <dbReference type="ARBA" id="ARBA00023002"/>
    </source>
</evidence>
<name>A0A417YAR2_9BACI</name>
<dbReference type="InterPro" id="IPR051691">
    <property type="entry name" value="Metab_Enz_Cyan_OpOx_G3PDH"/>
</dbReference>
<dbReference type="AlphaFoldDB" id="A0A417YAR2"/>
<keyword evidence="4" id="KW-1185">Reference proteome</keyword>
<dbReference type="PRINTS" id="PR00368">
    <property type="entry name" value="FADPNR"/>
</dbReference>
<organism evidence="3 4">
    <name type="scientific">Oceanobacillus profundus</name>
    <dbReference type="NCBI Taxonomy" id="372463"/>
    <lineage>
        <taxon>Bacteria</taxon>
        <taxon>Bacillati</taxon>
        <taxon>Bacillota</taxon>
        <taxon>Bacilli</taxon>
        <taxon>Bacillales</taxon>
        <taxon>Bacillaceae</taxon>
        <taxon>Oceanobacillus</taxon>
    </lineage>
</organism>
<keyword evidence="1" id="KW-0560">Oxidoreductase</keyword>